<comment type="cofactor">
    <cofactor evidence="1">
        <name>thiamine diphosphate</name>
        <dbReference type="ChEBI" id="CHEBI:58937"/>
    </cofactor>
</comment>
<dbReference type="SUPFAM" id="SSF52922">
    <property type="entry name" value="TK C-terminal domain-like"/>
    <property type="match status" value="1"/>
</dbReference>
<dbReference type="Pfam" id="PF02779">
    <property type="entry name" value="Transket_pyr"/>
    <property type="match status" value="1"/>
</dbReference>
<evidence type="ECO:0000256" key="3">
    <source>
        <dbReference type="ARBA" id="ARBA00023052"/>
    </source>
</evidence>
<dbReference type="Pfam" id="PF02780">
    <property type="entry name" value="Transketolase_C"/>
    <property type="match status" value="1"/>
</dbReference>
<dbReference type="InterPro" id="IPR005475">
    <property type="entry name" value="Transketolase-like_Pyr-bd"/>
</dbReference>
<sequence>MSKKSTRQAYGEALVELGQMNKDVVVLDADLTKSTKTNLFQEKFPERHFNVGIAEADLIGTAAGLATCGKIAFASTFAMFAAGRGFEQIRNTVAYPKLNVKIAPTHAGISVGEDGGSHQSVEDIALMRAIPGMVVLSPADAVETKKMVFAAAEYNGPVYIRMGRLDVETIFDEATYDFQIGIANTVREGNDVTIAATGLMTAEALKAADILAQEGISVRVINVGTIKPLDGETILRAAKETKFIITAEEHSVIGGLGSAVSEFLSEVYPTKVKKLGIYDKFGQSGKANELLEKYELTAAKLVAMVKENM</sequence>
<feature type="domain" description="Transketolase-like pyrimidine-binding" evidence="4">
    <location>
        <begin position="4"/>
        <end position="169"/>
    </location>
</feature>
<keyword evidence="3" id="KW-0786">Thiamine pyrophosphate</keyword>
<organism evidence="5 6">
    <name type="scientific">Fusobacterium necrogenes</name>
    <dbReference type="NCBI Taxonomy" id="858"/>
    <lineage>
        <taxon>Bacteria</taxon>
        <taxon>Fusobacteriati</taxon>
        <taxon>Fusobacteriota</taxon>
        <taxon>Fusobacteriia</taxon>
        <taxon>Fusobacteriales</taxon>
        <taxon>Fusobacteriaceae</taxon>
        <taxon>Fusobacterium</taxon>
    </lineage>
</organism>
<proteinExistence type="inferred from homology"/>
<reference evidence="5 6" key="1">
    <citation type="submission" date="2018-06" db="EMBL/GenBank/DDBJ databases">
        <authorList>
            <consortium name="Pathogen Informatics"/>
            <person name="Doyle S."/>
        </authorList>
    </citation>
    <scope>NUCLEOTIDE SEQUENCE [LARGE SCALE GENOMIC DNA]</scope>
    <source>
        <strain evidence="5 6">NCTC10723</strain>
    </source>
</reference>
<comment type="similarity">
    <text evidence="2">Belongs to the transketolase family.</text>
</comment>
<dbReference type="InterPro" id="IPR029061">
    <property type="entry name" value="THDP-binding"/>
</dbReference>
<name>A0A377GVC8_9FUSO</name>
<dbReference type="InterPro" id="IPR033248">
    <property type="entry name" value="Transketolase_C"/>
</dbReference>
<dbReference type="AlphaFoldDB" id="A0A377GVC8"/>
<evidence type="ECO:0000313" key="5">
    <source>
        <dbReference type="EMBL" id="STO30682.1"/>
    </source>
</evidence>
<dbReference type="Proteomes" id="UP000255328">
    <property type="component" value="Unassembled WGS sequence"/>
</dbReference>
<accession>A0A377GVC8</accession>
<dbReference type="InterPro" id="IPR051157">
    <property type="entry name" value="PDH/Transketolase"/>
</dbReference>
<dbReference type="Gene3D" id="3.40.50.970">
    <property type="match status" value="1"/>
</dbReference>
<protein>
    <submittedName>
        <fullName evidence="5">1-deoxy-D-xylulose-5-phosphate synthase</fullName>
        <ecNumber evidence="5">2.2.1.7</ecNumber>
    </submittedName>
</protein>
<dbReference type="PANTHER" id="PTHR43825">
    <property type="entry name" value="PYRUVATE DEHYDROGENASE E1 COMPONENT"/>
    <property type="match status" value="1"/>
</dbReference>
<keyword evidence="6" id="KW-1185">Reference proteome</keyword>
<evidence type="ECO:0000256" key="2">
    <source>
        <dbReference type="ARBA" id="ARBA00007131"/>
    </source>
</evidence>
<dbReference type="Gene3D" id="3.40.50.920">
    <property type="match status" value="1"/>
</dbReference>
<dbReference type="SUPFAM" id="SSF52518">
    <property type="entry name" value="Thiamin diphosphate-binding fold (THDP-binding)"/>
    <property type="match status" value="1"/>
</dbReference>
<dbReference type="FunFam" id="3.40.50.970:FF:000129">
    <property type="entry name" value="Transketolase"/>
    <property type="match status" value="1"/>
</dbReference>
<evidence type="ECO:0000313" key="6">
    <source>
        <dbReference type="Proteomes" id="UP000255328"/>
    </source>
</evidence>
<gene>
    <name evidence="5" type="primary">dxs_1</name>
    <name evidence="5" type="ORF">NCTC10723_00107</name>
</gene>
<dbReference type="EC" id="2.2.1.7" evidence="5"/>
<dbReference type="InterPro" id="IPR009014">
    <property type="entry name" value="Transketo_C/PFOR_II"/>
</dbReference>
<dbReference type="RefSeq" id="WP_115268324.1">
    <property type="nucleotide sequence ID" value="NZ_UGGU01000003.1"/>
</dbReference>
<dbReference type="CDD" id="cd07033">
    <property type="entry name" value="TPP_PYR_DXS_TK_like"/>
    <property type="match status" value="1"/>
</dbReference>
<keyword evidence="5" id="KW-0808">Transferase</keyword>
<dbReference type="EMBL" id="UGGU01000003">
    <property type="protein sequence ID" value="STO30682.1"/>
    <property type="molecule type" value="Genomic_DNA"/>
</dbReference>
<dbReference type="GO" id="GO:0008661">
    <property type="term" value="F:1-deoxy-D-xylulose-5-phosphate synthase activity"/>
    <property type="evidence" value="ECO:0007669"/>
    <property type="project" value="UniProtKB-EC"/>
</dbReference>
<evidence type="ECO:0000259" key="4">
    <source>
        <dbReference type="SMART" id="SM00861"/>
    </source>
</evidence>
<dbReference type="OrthoDB" id="8732661at2"/>
<dbReference type="SMART" id="SM00861">
    <property type="entry name" value="Transket_pyr"/>
    <property type="match status" value="1"/>
</dbReference>
<evidence type="ECO:0000256" key="1">
    <source>
        <dbReference type="ARBA" id="ARBA00001964"/>
    </source>
</evidence>
<dbReference type="PANTHER" id="PTHR43825:SF1">
    <property type="entry name" value="TRANSKETOLASE-LIKE PYRIMIDINE-BINDING DOMAIN-CONTAINING PROTEIN"/>
    <property type="match status" value="1"/>
</dbReference>